<gene>
    <name evidence="7" type="ORF">FDW42_00965</name>
</gene>
<dbReference type="CDD" id="cd10336">
    <property type="entry name" value="SLC6sbd_Tyt1-Like"/>
    <property type="match status" value="1"/>
</dbReference>
<keyword evidence="2" id="KW-0813">Transport</keyword>
<dbReference type="GeneID" id="52037309"/>
<dbReference type="RefSeq" id="WP_082200328.1">
    <property type="nucleotide sequence ID" value="NZ_CP020478.1"/>
</dbReference>
<sequence>MSSKFSKIGFVLAVAGSAVGLGNAWKFPTLVGQNGGSAFVLLYLLLTLGVAFVIFLAELSIGKLSEKDPVNGYKTLAPSNKNAWSMAGFTMLAAILIVSFYSLVIGWIIKYMYFSISGNLSLTLEESKKQFDTLLLNDFTSQFICFTLVFFIVFYVVSKGVKNGIEKLNVWMMPTLFILLVLMLLYALSRGGGFMDAMQFLFVPDFSKITGDSVLEALALAFFSLSLGVGTIITYSASLPDKTNFITSTLNIILINILIGLMMGLIVFTFIFEFGANPNQAGPGLIFISLTTLFAKLGVIGHILGAAFFLSLIFAGITSAISMIEPFAFYLINTYKMSRKNALILIGIIVYVLGNLCILSTLSATEFKIFEMSFFDVLDKLTSKIIMPLGGILAAIFVGFVMKKRALEILFQPYMSGIFFKIWYFFLRFISPLAVIVIVINAFR</sequence>
<feature type="transmembrane region" description="Helical" evidence="6">
    <location>
        <begin position="217"/>
        <end position="237"/>
    </location>
</feature>
<accession>A0AAX2UKY8</accession>
<evidence type="ECO:0000256" key="6">
    <source>
        <dbReference type="SAM" id="Phobius"/>
    </source>
</evidence>
<feature type="transmembrane region" description="Helical" evidence="6">
    <location>
        <begin position="249"/>
        <end position="272"/>
    </location>
</feature>
<evidence type="ECO:0000313" key="8">
    <source>
        <dbReference type="Proteomes" id="UP000306813"/>
    </source>
</evidence>
<keyword evidence="3 6" id="KW-0812">Transmembrane</keyword>
<dbReference type="SUPFAM" id="SSF161070">
    <property type="entry name" value="SNF-like"/>
    <property type="match status" value="1"/>
</dbReference>
<dbReference type="InterPro" id="IPR037272">
    <property type="entry name" value="SNS_sf"/>
</dbReference>
<evidence type="ECO:0000256" key="2">
    <source>
        <dbReference type="ARBA" id="ARBA00022448"/>
    </source>
</evidence>
<evidence type="ECO:0000256" key="4">
    <source>
        <dbReference type="ARBA" id="ARBA00022989"/>
    </source>
</evidence>
<feature type="transmembrane region" description="Helical" evidence="6">
    <location>
        <begin position="40"/>
        <end position="62"/>
    </location>
</feature>
<dbReference type="PRINTS" id="PR00176">
    <property type="entry name" value="NANEUSMPORT"/>
</dbReference>
<evidence type="ECO:0000313" key="7">
    <source>
        <dbReference type="EMBL" id="TNB58908.1"/>
    </source>
</evidence>
<dbReference type="AlphaFoldDB" id="A0AAX2UKY8"/>
<proteinExistence type="predicted"/>
<keyword evidence="4 6" id="KW-1133">Transmembrane helix</keyword>
<dbReference type="PANTHER" id="PTHR42948:SF1">
    <property type="entry name" value="TRANSPORTER"/>
    <property type="match status" value="1"/>
</dbReference>
<dbReference type="NCBIfam" id="NF037979">
    <property type="entry name" value="Na_transp"/>
    <property type="match status" value="1"/>
</dbReference>
<dbReference type="InterPro" id="IPR000175">
    <property type="entry name" value="Na/ntran_symport"/>
</dbReference>
<dbReference type="PROSITE" id="PS50267">
    <property type="entry name" value="NA_NEUROTRAN_SYMP_3"/>
    <property type="match status" value="1"/>
</dbReference>
<dbReference type="InterPro" id="IPR047218">
    <property type="entry name" value="YocR/YhdH-like"/>
</dbReference>
<feature type="transmembrane region" description="Helical" evidence="6">
    <location>
        <begin position="342"/>
        <end position="365"/>
    </location>
</feature>
<keyword evidence="5 6" id="KW-0472">Membrane</keyword>
<dbReference type="EMBL" id="VDBS01000011">
    <property type="protein sequence ID" value="TNB58908.1"/>
    <property type="molecule type" value="Genomic_DNA"/>
</dbReference>
<feature type="transmembrane region" description="Helical" evidence="6">
    <location>
        <begin position="170"/>
        <end position="188"/>
    </location>
</feature>
<dbReference type="KEGG" id="chv:CHELV3228_1405"/>
<feature type="transmembrane region" description="Helical" evidence="6">
    <location>
        <begin position="83"/>
        <end position="109"/>
    </location>
</feature>
<feature type="transmembrane region" description="Helical" evidence="6">
    <location>
        <begin position="299"/>
        <end position="321"/>
    </location>
</feature>
<feature type="transmembrane region" description="Helical" evidence="6">
    <location>
        <begin position="385"/>
        <end position="402"/>
    </location>
</feature>
<comment type="subcellular location">
    <subcellularLocation>
        <location evidence="1">Membrane</location>
        <topology evidence="1">Multi-pass membrane protein</topology>
    </subcellularLocation>
</comment>
<organism evidence="7 8">
    <name type="scientific">Campylobacter helveticus</name>
    <dbReference type="NCBI Taxonomy" id="28898"/>
    <lineage>
        <taxon>Bacteria</taxon>
        <taxon>Pseudomonadati</taxon>
        <taxon>Campylobacterota</taxon>
        <taxon>Epsilonproteobacteria</taxon>
        <taxon>Campylobacterales</taxon>
        <taxon>Campylobacteraceae</taxon>
        <taxon>Campylobacter</taxon>
    </lineage>
</organism>
<dbReference type="Pfam" id="PF00209">
    <property type="entry name" value="SNF"/>
    <property type="match status" value="2"/>
</dbReference>
<evidence type="ECO:0000256" key="5">
    <source>
        <dbReference type="ARBA" id="ARBA00023136"/>
    </source>
</evidence>
<evidence type="ECO:0000256" key="3">
    <source>
        <dbReference type="ARBA" id="ARBA00022692"/>
    </source>
</evidence>
<protein>
    <submittedName>
        <fullName evidence="7">Sodium-dependent transporter</fullName>
    </submittedName>
</protein>
<name>A0AAX2UKY8_9BACT</name>
<feature type="transmembrane region" description="Helical" evidence="6">
    <location>
        <begin position="422"/>
        <end position="443"/>
    </location>
</feature>
<evidence type="ECO:0000256" key="1">
    <source>
        <dbReference type="ARBA" id="ARBA00004141"/>
    </source>
</evidence>
<reference evidence="7 8" key="1">
    <citation type="submission" date="2019-05" db="EMBL/GenBank/DDBJ databases">
        <title>Draft genomes of eight strains of Campylobacter helveticus isolated from cats and a dog in New Zealand.</title>
        <authorList>
            <person name="Bojanic K."/>
            <person name="Midwinter A.C."/>
            <person name="Biggs P.J."/>
            <person name="Acke E."/>
            <person name="Cornelius A.J."/>
            <person name="Marshall J.C."/>
        </authorList>
    </citation>
    <scope>NUCLEOTIDE SEQUENCE [LARGE SCALE GENOMIC DNA]</scope>
    <source>
        <strain evidence="7 8">ACP123b</strain>
    </source>
</reference>
<dbReference type="PANTHER" id="PTHR42948">
    <property type="entry name" value="TRANSPORTER"/>
    <property type="match status" value="1"/>
</dbReference>
<feature type="transmembrane region" description="Helical" evidence="6">
    <location>
        <begin position="139"/>
        <end position="158"/>
    </location>
</feature>
<dbReference type="Proteomes" id="UP000306813">
    <property type="component" value="Unassembled WGS sequence"/>
</dbReference>
<comment type="caution">
    <text evidence="7">The sequence shown here is derived from an EMBL/GenBank/DDBJ whole genome shotgun (WGS) entry which is preliminary data.</text>
</comment>
<dbReference type="GO" id="GO:0016020">
    <property type="term" value="C:membrane"/>
    <property type="evidence" value="ECO:0007669"/>
    <property type="project" value="UniProtKB-SubCell"/>
</dbReference>